<evidence type="ECO:0000259" key="1">
    <source>
        <dbReference type="Pfam" id="PF14510"/>
    </source>
</evidence>
<gene>
    <name evidence="2" type="ORF">EDB92DRAFT_1942830</name>
</gene>
<dbReference type="Proteomes" id="UP001201163">
    <property type="component" value="Unassembled WGS sequence"/>
</dbReference>
<keyword evidence="3" id="KW-1185">Reference proteome</keyword>
<sequence length="338" mass="37286">MEFHQSGVPSNLPSPGAVLSESSETLSVPATGLFDFGKALGTIMRKQDCAGIQPRELGVVFKDLRVVGLGAATSYQPTLGSFFNPKPTLRDIFSGSEGIVRPGEMLRMLSLLLSESDMIFSTNLSIITLRVKRVATLPPEYVAKHYCGDIVYSPEDDIHFPKFRVDEILRFAAKMRANRLGLPRSRDVQHITDIAQTILNLCMGQVGIPAPVFGHNSNDSSTRGLDASTALEFVRTLRIATDVRTYQPSYFDRTNQARQYFIDLGFGPSHRQTISLLQLRTPSHAPRTVREDYKGPVPQTAAEFASPFLGIGNAYFKEFVGHPRVQTERSSGARDHAA</sequence>
<dbReference type="AlphaFoldDB" id="A0AAD4LP76"/>
<evidence type="ECO:0000313" key="3">
    <source>
        <dbReference type="Proteomes" id="UP001201163"/>
    </source>
</evidence>
<protein>
    <recommendedName>
        <fullName evidence="1">Pleiotropic ABC efflux transporter N-terminal domain-containing protein</fullName>
    </recommendedName>
</protein>
<feature type="domain" description="Pleiotropic ABC efflux transporter N-terminal" evidence="1">
    <location>
        <begin position="29"/>
        <end position="82"/>
    </location>
</feature>
<dbReference type="Pfam" id="PF14510">
    <property type="entry name" value="ABC_trans_N"/>
    <property type="match status" value="1"/>
</dbReference>
<evidence type="ECO:0000313" key="2">
    <source>
        <dbReference type="EMBL" id="KAH8995938.1"/>
    </source>
</evidence>
<organism evidence="2 3">
    <name type="scientific">Lactarius akahatsu</name>
    <dbReference type="NCBI Taxonomy" id="416441"/>
    <lineage>
        <taxon>Eukaryota</taxon>
        <taxon>Fungi</taxon>
        <taxon>Dikarya</taxon>
        <taxon>Basidiomycota</taxon>
        <taxon>Agaricomycotina</taxon>
        <taxon>Agaricomycetes</taxon>
        <taxon>Russulales</taxon>
        <taxon>Russulaceae</taxon>
        <taxon>Lactarius</taxon>
    </lineage>
</organism>
<dbReference type="EMBL" id="JAKELL010000010">
    <property type="protein sequence ID" value="KAH8995938.1"/>
    <property type="molecule type" value="Genomic_DNA"/>
</dbReference>
<reference evidence="2" key="1">
    <citation type="submission" date="2022-01" db="EMBL/GenBank/DDBJ databases">
        <title>Comparative genomics reveals a dynamic genome evolution in the ectomycorrhizal milk-cap (Lactarius) mushrooms.</title>
        <authorList>
            <consortium name="DOE Joint Genome Institute"/>
            <person name="Lebreton A."/>
            <person name="Tang N."/>
            <person name="Kuo A."/>
            <person name="LaButti K."/>
            <person name="Drula E."/>
            <person name="Barry K."/>
            <person name="Clum A."/>
            <person name="Lipzen A."/>
            <person name="Mousain D."/>
            <person name="Ng V."/>
            <person name="Wang R."/>
            <person name="Wang X."/>
            <person name="Dai Y."/>
            <person name="Henrissat B."/>
            <person name="Grigoriev I.V."/>
            <person name="Guerin-Laguette A."/>
            <person name="Yu F."/>
            <person name="Martin F.M."/>
        </authorList>
    </citation>
    <scope>NUCLEOTIDE SEQUENCE</scope>
    <source>
        <strain evidence="2">QP</strain>
    </source>
</reference>
<name>A0AAD4LP76_9AGAM</name>
<dbReference type="InterPro" id="IPR029481">
    <property type="entry name" value="ABC_trans_N"/>
</dbReference>
<proteinExistence type="predicted"/>
<accession>A0AAD4LP76</accession>
<comment type="caution">
    <text evidence="2">The sequence shown here is derived from an EMBL/GenBank/DDBJ whole genome shotgun (WGS) entry which is preliminary data.</text>
</comment>